<dbReference type="GO" id="GO:0032267">
    <property type="term" value="F:tRNA(Ile)-lysidine synthase activity"/>
    <property type="evidence" value="ECO:0007669"/>
    <property type="project" value="UniProtKB-EC"/>
</dbReference>
<dbReference type="SUPFAM" id="SSF52402">
    <property type="entry name" value="Adenine nucleotide alpha hydrolases-like"/>
    <property type="match status" value="1"/>
</dbReference>
<evidence type="ECO:0000256" key="2">
    <source>
        <dbReference type="ARBA" id="ARBA00022598"/>
    </source>
</evidence>
<dbReference type="InterPro" id="IPR014729">
    <property type="entry name" value="Rossmann-like_a/b/a_fold"/>
</dbReference>
<evidence type="ECO:0000313" key="10">
    <source>
        <dbReference type="EMBL" id="MDR4126993.1"/>
    </source>
</evidence>
<evidence type="ECO:0000313" key="11">
    <source>
        <dbReference type="Proteomes" id="UP001232156"/>
    </source>
</evidence>
<dbReference type="Pfam" id="PF09179">
    <property type="entry name" value="TilS"/>
    <property type="match status" value="1"/>
</dbReference>
<keyword evidence="5 7" id="KW-0067">ATP-binding</keyword>
<dbReference type="Pfam" id="PF01171">
    <property type="entry name" value="ATP_bind_3"/>
    <property type="match status" value="1"/>
</dbReference>
<evidence type="ECO:0000259" key="8">
    <source>
        <dbReference type="Pfam" id="PF01171"/>
    </source>
</evidence>
<comment type="catalytic activity">
    <reaction evidence="6 7">
        <text>cytidine(34) in tRNA(Ile2) + L-lysine + ATP = lysidine(34) in tRNA(Ile2) + AMP + diphosphate + H(+)</text>
        <dbReference type="Rhea" id="RHEA:43744"/>
        <dbReference type="Rhea" id="RHEA-COMP:10625"/>
        <dbReference type="Rhea" id="RHEA-COMP:10670"/>
        <dbReference type="ChEBI" id="CHEBI:15378"/>
        <dbReference type="ChEBI" id="CHEBI:30616"/>
        <dbReference type="ChEBI" id="CHEBI:32551"/>
        <dbReference type="ChEBI" id="CHEBI:33019"/>
        <dbReference type="ChEBI" id="CHEBI:82748"/>
        <dbReference type="ChEBI" id="CHEBI:83665"/>
        <dbReference type="ChEBI" id="CHEBI:456215"/>
        <dbReference type="EC" id="6.3.4.19"/>
    </reaction>
</comment>
<evidence type="ECO:0000256" key="7">
    <source>
        <dbReference type="HAMAP-Rule" id="MF_01161"/>
    </source>
</evidence>
<dbReference type="HAMAP" id="MF_01161">
    <property type="entry name" value="tRNA_Ile_lys_synt"/>
    <property type="match status" value="1"/>
</dbReference>
<evidence type="ECO:0000256" key="4">
    <source>
        <dbReference type="ARBA" id="ARBA00022741"/>
    </source>
</evidence>
<dbReference type="EMBL" id="JAUZQE010000047">
    <property type="protein sequence ID" value="MDR4126993.1"/>
    <property type="molecule type" value="Genomic_DNA"/>
</dbReference>
<evidence type="ECO:0000256" key="1">
    <source>
        <dbReference type="ARBA" id="ARBA00022490"/>
    </source>
</evidence>
<dbReference type="PANTHER" id="PTHR43033">
    <property type="entry name" value="TRNA(ILE)-LYSIDINE SYNTHASE-RELATED"/>
    <property type="match status" value="1"/>
</dbReference>
<protein>
    <recommendedName>
        <fullName evidence="7">tRNA(Ile)-lysidine synthase</fullName>
        <ecNumber evidence="7">6.3.4.19</ecNumber>
    </recommendedName>
    <alternativeName>
        <fullName evidence="7">tRNA(Ile)-2-lysyl-cytidine synthase</fullName>
    </alternativeName>
    <alternativeName>
        <fullName evidence="7">tRNA(Ile)-lysidine synthetase</fullName>
    </alternativeName>
</protein>
<keyword evidence="1 7" id="KW-0963">Cytoplasm</keyword>
<sequence length="352" mass="38817">MPVSLLPADYAGDTALRSPIGAMFSSLSGGPRQARVAVALSGGADSAMLAVHAALALREVPGVALHCFHIHHGLQQTADDWCAHAHRLAWGLGLPCHSLRVQVQARSGKGEEAAAREARYQGLARLARQQGVSHILLAHHLNDQAETVLMRLLRGAGPTGLAAMAANSERDGLNYLRPWLDIERSRILAAADDYAARTGWAPVQDPTNIDDAYTRGAVRRRLAPVLDERWPAWRTILARHAHQARELDDLLSDVAAEDFARLDAGTEKTDFSLAAWRALSAPRRVMVLRYWLRLHGLRAPTAARMRELCRQLDGVHALGHDRNLRLRHEQHLICCVRGRVKLLPLNDNQETL</sequence>
<dbReference type="SUPFAM" id="SSF82829">
    <property type="entry name" value="MesJ substrate recognition domain-like"/>
    <property type="match status" value="1"/>
</dbReference>
<dbReference type="InterPro" id="IPR012094">
    <property type="entry name" value="tRNA_Ile_lys_synt"/>
</dbReference>
<feature type="domain" description="tRNA(Ile)-lysidine/2-thiocytidine synthase N-terminal" evidence="8">
    <location>
        <begin position="36"/>
        <end position="220"/>
    </location>
</feature>
<keyword evidence="11" id="KW-1185">Reference proteome</keyword>
<accession>A0ABU1D992</accession>
<dbReference type="NCBIfam" id="TIGR02432">
    <property type="entry name" value="lysidine_TilS_N"/>
    <property type="match status" value="1"/>
</dbReference>
<name>A0ABU1D992_9BURK</name>
<keyword evidence="2 7" id="KW-0436">Ligase</keyword>
<dbReference type="InterPro" id="IPR015262">
    <property type="entry name" value="tRNA_Ile_lys_synt_subst-bd"/>
</dbReference>
<dbReference type="PANTHER" id="PTHR43033:SF1">
    <property type="entry name" value="TRNA(ILE)-LYSIDINE SYNTHASE-RELATED"/>
    <property type="match status" value="1"/>
</dbReference>
<keyword evidence="3 7" id="KW-0819">tRNA processing</keyword>
<dbReference type="CDD" id="cd01992">
    <property type="entry name" value="TilS_N"/>
    <property type="match status" value="1"/>
</dbReference>
<comment type="similarity">
    <text evidence="7">Belongs to the tRNA(Ile)-lysidine synthase family.</text>
</comment>
<dbReference type="Gene3D" id="1.20.59.20">
    <property type="match status" value="1"/>
</dbReference>
<dbReference type="InterPro" id="IPR012795">
    <property type="entry name" value="tRNA_Ile_lys_synt_N"/>
</dbReference>
<evidence type="ECO:0000256" key="5">
    <source>
        <dbReference type="ARBA" id="ARBA00022840"/>
    </source>
</evidence>
<keyword evidence="4 7" id="KW-0547">Nucleotide-binding</keyword>
<comment type="domain">
    <text evidence="7">The N-terminal region contains the highly conserved SGGXDS motif, predicted to be a P-loop motif involved in ATP binding.</text>
</comment>
<organism evidence="10 11">
    <name type="scientific">Yanghanlia caeni</name>
    <dbReference type="NCBI Taxonomy" id="3064283"/>
    <lineage>
        <taxon>Bacteria</taxon>
        <taxon>Pseudomonadati</taxon>
        <taxon>Pseudomonadota</taxon>
        <taxon>Betaproteobacteria</taxon>
        <taxon>Burkholderiales</taxon>
        <taxon>Alcaligenaceae</taxon>
        <taxon>Yanghanlia</taxon>
    </lineage>
</organism>
<dbReference type="Gene3D" id="3.40.50.620">
    <property type="entry name" value="HUPs"/>
    <property type="match status" value="1"/>
</dbReference>
<dbReference type="Proteomes" id="UP001232156">
    <property type="component" value="Unassembled WGS sequence"/>
</dbReference>
<evidence type="ECO:0000256" key="3">
    <source>
        <dbReference type="ARBA" id="ARBA00022694"/>
    </source>
</evidence>
<dbReference type="InterPro" id="IPR011063">
    <property type="entry name" value="TilS/TtcA_N"/>
</dbReference>
<comment type="caution">
    <text evidence="10">The sequence shown here is derived from an EMBL/GenBank/DDBJ whole genome shotgun (WGS) entry which is preliminary data.</text>
</comment>
<comment type="subcellular location">
    <subcellularLocation>
        <location evidence="7">Cytoplasm</location>
    </subcellularLocation>
</comment>
<reference evidence="10 11" key="1">
    <citation type="submission" date="2023-08" db="EMBL/GenBank/DDBJ databases">
        <title>Alcaligenaceae gen. nov., a novel taxon isolated from the sludge of Yixing Pesticide Factory.</title>
        <authorList>
            <person name="Ruan L."/>
        </authorList>
    </citation>
    <scope>NUCLEOTIDE SEQUENCE [LARGE SCALE GENOMIC DNA]</scope>
    <source>
        <strain evidence="10 11">LG-2</strain>
    </source>
</reference>
<evidence type="ECO:0000259" key="9">
    <source>
        <dbReference type="Pfam" id="PF09179"/>
    </source>
</evidence>
<feature type="domain" description="tRNA(Ile)-lysidine synthase substrate-binding" evidence="9">
    <location>
        <begin position="272"/>
        <end position="340"/>
    </location>
</feature>
<feature type="binding site" evidence="7">
    <location>
        <begin position="41"/>
        <end position="46"/>
    </location>
    <ligand>
        <name>ATP</name>
        <dbReference type="ChEBI" id="CHEBI:30616"/>
    </ligand>
</feature>
<dbReference type="EC" id="6.3.4.19" evidence="7"/>
<gene>
    <name evidence="7 10" type="primary">tilS</name>
    <name evidence="10" type="ORF">Q8947_13500</name>
</gene>
<comment type="function">
    <text evidence="7">Ligates lysine onto the cytidine present at position 34 of the AUA codon-specific tRNA(Ile) that contains the anticodon CAU, in an ATP-dependent manner. Cytidine is converted to lysidine, thus changing the amino acid specificity of the tRNA from methionine to isoleucine.</text>
</comment>
<evidence type="ECO:0000256" key="6">
    <source>
        <dbReference type="ARBA" id="ARBA00048539"/>
    </source>
</evidence>
<proteinExistence type="inferred from homology"/>